<dbReference type="EMBL" id="GBRH01277378">
    <property type="protein sequence ID" value="JAD20517.1"/>
    <property type="molecule type" value="Transcribed_RNA"/>
</dbReference>
<protein>
    <submittedName>
        <fullName evidence="1">Uncharacterized protein</fullName>
    </submittedName>
</protein>
<proteinExistence type="predicted"/>
<reference evidence="1" key="1">
    <citation type="submission" date="2014-09" db="EMBL/GenBank/DDBJ databases">
        <authorList>
            <person name="Magalhaes I.L.F."/>
            <person name="Oliveira U."/>
            <person name="Santos F.R."/>
            <person name="Vidigal T.H.D.A."/>
            <person name="Brescovit A.D."/>
            <person name="Santos A.J."/>
        </authorList>
    </citation>
    <scope>NUCLEOTIDE SEQUENCE</scope>
    <source>
        <tissue evidence="1">Shoot tissue taken approximately 20 cm above the soil surface</tissue>
    </source>
</reference>
<organism evidence="1">
    <name type="scientific">Arundo donax</name>
    <name type="common">Giant reed</name>
    <name type="synonym">Donax arundinaceus</name>
    <dbReference type="NCBI Taxonomy" id="35708"/>
    <lineage>
        <taxon>Eukaryota</taxon>
        <taxon>Viridiplantae</taxon>
        <taxon>Streptophyta</taxon>
        <taxon>Embryophyta</taxon>
        <taxon>Tracheophyta</taxon>
        <taxon>Spermatophyta</taxon>
        <taxon>Magnoliopsida</taxon>
        <taxon>Liliopsida</taxon>
        <taxon>Poales</taxon>
        <taxon>Poaceae</taxon>
        <taxon>PACMAD clade</taxon>
        <taxon>Arundinoideae</taxon>
        <taxon>Arundineae</taxon>
        <taxon>Arundo</taxon>
    </lineage>
</organism>
<name>A0A0A8YAS7_ARUDO</name>
<evidence type="ECO:0000313" key="1">
    <source>
        <dbReference type="EMBL" id="JAD20517.1"/>
    </source>
</evidence>
<sequence length="69" mass="8167">MCSYIFIIGFVQITLLEWDYVLNYLHFNKLVYTYQALEMSLTATLSYPNMNNFSLKRLITSNIVHSDLH</sequence>
<accession>A0A0A8YAS7</accession>
<dbReference type="AlphaFoldDB" id="A0A0A8YAS7"/>
<reference evidence="1" key="2">
    <citation type="journal article" date="2015" name="Data Brief">
        <title>Shoot transcriptome of the giant reed, Arundo donax.</title>
        <authorList>
            <person name="Barrero R.A."/>
            <person name="Guerrero F.D."/>
            <person name="Moolhuijzen P."/>
            <person name="Goolsby J.A."/>
            <person name="Tidwell J."/>
            <person name="Bellgard S.E."/>
            <person name="Bellgard M.I."/>
        </authorList>
    </citation>
    <scope>NUCLEOTIDE SEQUENCE</scope>
    <source>
        <tissue evidence="1">Shoot tissue taken approximately 20 cm above the soil surface</tissue>
    </source>
</reference>